<dbReference type="AlphaFoldDB" id="A0A1H7L6G0"/>
<keyword evidence="3" id="KW-1185">Reference proteome</keyword>
<dbReference type="OrthoDB" id="3333873at2"/>
<feature type="domain" description="Right handed beta helix" evidence="1">
    <location>
        <begin position="266"/>
        <end position="427"/>
    </location>
</feature>
<dbReference type="InterPro" id="IPR039448">
    <property type="entry name" value="Beta_helix"/>
</dbReference>
<dbReference type="Proteomes" id="UP000183015">
    <property type="component" value="Unassembled WGS sequence"/>
</dbReference>
<dbReference type="SMART" id="SM00710">
    <property type="entry name" value="PbH1"/>
    <property type="match status" value="8"/>
</dbReference>
<dbReference type="STRING" id="235985.SAMN05414137_104363"/>
<dbReference type="InterPro" id="IPR012334">
    <property type="entry name" value="Pectin_lyas_fold"/>
</dbReference>
<reference evidence="3" key="1">
    <citation type="submission" date="2016-10" db="EMBL/GenBank/DDBJ databases">
        <authorList>
            <person name="Varghese N."/>
        </authorList>
    </citation>
    <scope>NUCLEOTIDE SEQUENCE [LARGE SCALE GENOMIC DNA]</scope>
    <source>
        <strain evidence="3">DSM 45096 / BCRC 16803 / CGMCC 4.1857 / CIP 109030 / JCM 12277 / KCTC 19219 / NBRC 100920 / 33214</strain>
    </source>
</reference>
<dbReference type="InterPro" id="IPR011050">
    <property type="entry name" value="Pectin_lyase_fold/virulence"/>
</dbReference>
<sequence length="566" mass="58936">MTDSLPSGRHAWFRPFRGNPRRRTLVLLLGTGVAVLGVNFAIENHGDASTRAKGPQIPTFYVSATGDDNASGTTPGTAWRTLTRVDQHVFKPSERLLLHGGDRFTGHLTLKAGEAGQAAKPVQVGSYGSGRATIVGTDTPGLSVFDTAGVEISDLVLTGPGVGRSLDAGIDVFTDLTTGARLAHVSVARVDVSGFRDGIAVSAANGAVGFSDVAISDSTLHGNRDNGLVSYGGPLDPAAPRYAVQNLRVTGVQAYANLGNPRNRTSNSGSGIAVGSADGALVQGCVAFGNGTHGVAANGPVGIWAYDATKVVMQHNVSHDNHTGGSADGGGFDLDRNTTDSVIQANLSFDNDGPGFMDFSAVKAQPSARNTIRFNVSRDDSRKFPGYGSVDLSGWLDSIDVHHNTVVQTKANSKAPLLKFGLHITNSTVRDNLLSPRGGAVVDSHQAYTTAQLLLQGNEYDTPAAAWRVVWGTSDYGTLTAWRAVSHQEVAQGKGTATIAPARLRWTRAASWDPTRTPAPELPVGSALLKAGLDLRALFGDDPGATDYFGAPLTVATAVGATQPAP</sequence>
<name>A0A1H7L6G0_STRJI</name>
<dbReference type="Pfam" id="PF13229">
    <property type="entry name" value="Beta_helix"/>
    <property type="match status" value="1"/>
</dbReference>
<evidence type="ECO:0000313" key="2">
    <source>
        <dbReference type="EMBL" id="SEK94609.1"/>
    </source>
</evidence>
<evidence type="ECO:0000313" key="3">
    <source>
        <dbReference type="Proteomes" id="UP000183015"/>
    </source>
</evidence>
<evidence type="ECO:0000259" key="1">
    <source>
        <dbReference type="Pfam" id="PF13229"/>
    </source>
</evidence>
<proteinExistence type="predicted"/>
<dbReference type="RefSeq" id="WP_082014629.1">
    <property type="nucleotide sequence ID" value="NZ_BBPN01000001.1"/>
</dbReference>
<dbReference type="EMBL" id="FOAZ01000004">
    <property type="protein sequence ID" value="SEK94609.1"/>
    <property type="molecule type" value="Genomic_DNA"/>
</dbReference>
<organism evidence="2 3">
    <name type="scientific">Streptacidiphilus jiangxiensis</name>
    <dbReference type="NCBI Taxonomy" id="235985"/>
    <lineage>
        <taxon>Bacteria</taxon>
        <taxon>Bacillati</taxon>
        <taxon>Actinomycetota</taxon>
        <taxon>Actinomycetes</taxon>
        <taxon>Kitasatosporales</taxon>
        <taxon>Streptomycetaceae</taxon>
        <taxon>Streptacidiphilus</taxon>
    </lineage>
</organism>
<dbReference type="SUPFAM" id="SSF51126">
    <property type="entry name" value="Pectin lyase-like"/>
    <property type="match status" value="1"/>
</dbReference>
<dbReference type="Gene3D" id="2.160.20.10">
    <property type="entry name" value="Single-stranded right-handed beta-helix, Pectin lyase-like"/>
    <property type="match status" value="1"/>
</dbReference>
<accession>A0A1H7L6G0</accession>
<gene>
    <name evidence="2" type="ORF">SAMN05414137_104363</name>
</gene>
<protein>
    <submittedName>
        <fullName evidence="2">Right handed beta helix region</fullName>
    </submittedName>
</protein>
<dbReference type="eggNOG" id="COG2931">
    <property type="taxonomic scope" value="Bacteria"/>
</dbReference>
<dbReference type="InterPro" id="IPR006626">
    <property type="entry name" value="PbH1"/>
</dbReference>